<dbReference type="EMBL" id="BLAY01000004">
    <property type="protein sequence ID" value="GET35715.1"/>
    <property type="molecule type" value="Genomic_DNA"/>
</dbReference>
<evidence type="ECO:0000313" key="1">
    <source>
        <dbReference type="EMBL" id="GET35715.1"/>
    </source>
</evidence>
<dbReference type="Proteomes" id="UP001050975">
    <property type="component" value="Unassembled WGS sequence"/>
</dbReference>
<protein>
    <submittedName>
        <fullName evidence="1">Uncharacterized protein</fullName>
    </submittedName>
</protein>
<comment type="caution">
    <text evidence="1">The sequence shown here is derived from an EMBL/GenBank/DDBJ whole genome shotgun (WGS) entry which is preliminary data.</text>
</comment>
<organism evidence="1 2">
    <name type="scientific">Microseira wollei NIES-4236</name>
    <dbReference type="NCBI Taxonomy" id="2530354"/>
    <lineage>
        <taxon>Bacteria</taxon>
        <taxon>Bacillati</taxon>
        <taxon>Cyanobacteriota</taxon>
        <taxon>Cyanophyceae</taxon>
        <taxon>Oscillatoriophycideae</taxon>
        <taxon>Aerosakkonematales</taxon>
        <taxon>Aerosakkonemataceae</taxon>
        <taxon>Microseira</taxon>
    </lineage>
</organism>
<reference evidence="1" key="1">
    <citation type="submission" date="2019-10" db="EMBL/GenBank/DDBJ databases">
        <title>Draft genome sequece of Microseira wollei NIES-4236.</title>
        <authorList>
            <person name="Yamaguchi H."/>
            <person name="Suzuki S."/>
            <person name="Kawachi M."/>
        </authorList>
    </citation>
    <scope>NUCLEOTIDE SEQUENCE</scope>
    <source>
        <strain evidence="1">NIES-4236</strain>
    </source>
</reference>
<sequence>MIVEVGSRKLHKLKTRASIYSMQLDELTTQDLRTRIGETGFFAAISSSQATIFHKNPVSLRKSSTDKSLKSNSIYPGGH</sequence>
<evidence type="ECO:0000313" key="2">
    <source>
        <dbReference type="Proteomes" id="UP001050975"/>
    </source>
</evidence>
<dbReference type="AlphaFoldDB" id="A0AAV3X551"/>
<keyword evidence="2" id="KW-1185">Reference proteome</keyword>
<gene>
    <name evidence="1" type="ORF">MiSe_04600</name>
</gene>
<proteinExistence type="predicted"/>
<name>A0AAV3X551_9CYAN</name>
<accession>A0AAV3X551</accession>